<keyword evidence="2" id="KW-1185">Reference proteome</keyword>
<sequence>MAQKLVLKVMTMTDEKTKKKAIEAAADIFGIIDVDLMGMGIEFLNNRSRFNSSGSEGAENNGDRRHGYCGSGEEDEESWEG</sequence>
<organism evidence="1 2">
    <name type="scientific">Camellia lanceoleosa</name>
    <dbReference type="NCBI Taxonomy" id="1840588"/>
    <lineage>
        <taxon>Eukaryota</taxon>
        <taxon>Viridiplantae</taxon>
        <taxon>Streptophyta</taxon>
        <taxon>Embryophyta</taxon>
        <taxon>Tracheophyta</taxon>
        <taxon>Spermatophyta</taxon>
        <taxon>Magnoliopsida</taxon>
        <taxon>eudicotyledons</taxon>
        <taxon>Gunneridae</taxon>
        <taxon>Pentapetalae</taxon>
        <taxon>asterids</taxon>
        <taxon>Ericales</taxon>
        <taxon>Theaceae</taxon>
        <taxon>Camellia</taxon>
    </lineage>
</organism>
<comment type="caution">
    <text evidence="1">The sequence shown here is derived from an EMBL/GenBank/DDBJ whole genome shotgun (WGS) entry which is preliminary data.</text>
</comment>
<evidence type="ECO:0000313" key="2">
    <source>
        <dbReference type="Proteomes" id="UP001060215"/>
    </source>
</evidence>
<dbReference type="Proteomes" id="UP001060215">
    <property type="component" value="Chromosome 7"/>
</dbReference>
<gene>
    <name evidence="1" type="ORF">LOK49_LG07G00402</name>
</gene>
<reference evidence="1 2" key="1">
    <citation type="journal article" date="2022" name="Plant J.">
        <title>Chromosome-level genome of Camellia lanceoleosa provides a valuable resource for understanding genome evolution and self-incompatibility.</title>
        <authorList>
            <person name="Gong W."/>
            <person name="Xiao S."/>
            <person name="Wang L."/>
            <person name="Liao Z."/>
            <person name="Chang Y."/>
            <person name="Mo W."/>
            <person name="Hu G."/>
            <person name="Li W."/>
            <person name="Zhao G."/>
            <person name="Zhu H."/>
            <person name="Hu X."/>
            <person name="Ji K."/>
            <person name="Xiang X."/>
            <person name="Song Q."/>
            <person name="Yuan D."/>
            <person name="Jin S."/>
            <person name="Zhang L."/>
        </authorList>
    </citation>
    <scope>NUCLEOTIDE SEQUENCE [LARGE SCALE GENOMIC DNA]</scope>
    <source>
        <strain evidence="1">SQ_2022a</strain>
    </source>
</reference>
<accession>A0ACC0GZG1</accession>
<dbReference type="EMBL" id="CM045764">
    <property type="protein sequence ID" value="KAI8005541.1"/>
    <property type="molecule type" value="Genomic_DNA"/>
</dbReference>
<proteinExistence type="predicted"/>
<name>A0ACC0GZG1_9ERIC</name>
<evidence type="ECO:0000313" key="1">
    <source>
        <dbReference type="EMBL" id="KAI8005541.1"/>
    </source>
</evidence>
<protein>
    <submittedName>
        <fullName evidence="1">Uncharacterized protein</fullName>
    </submittedName>
</protein>